<feature type="compositionally biased region" description="Acidic residues" evidence="2">
    <location>
        <begin position="58"/>
        <end position="67"/>
    </location>
</feature>
<dbReference type="GeneID" id="5233668"/>
<sequence length="875" mass="100739">MSAWLDATPTIGASVAGFGDKLSILSNNSDPLLQQIKASRKALQLVESRISSSNNNEEKEEKEEEEKEKEGNVNSEQASDSLLVQFFESSCNGDLVTMESILRTYPEFVDRLYPLEQAGVTALVFAICFSNEDIAESLLQNHNANPDLADTLVNYTPLMWAVHLNQLDMVELLLKYQADPFLSPEKSNKNAVKLINPENYEMVEYFRSHNLLGKANTDSEDYYKINTFIPQDEFEDDILTKLKLHSLSGTVDEDREGEREGVRSKYDQDTPLGNEDDESVLALDINLARLPEFDYKTLQSEQYIQFTDSDIPSLINYMFDLRLKTTYQHETKLPAAILFQLVRYAFFKLESVELSEFLFDCFTARLRTVTNTKSGAFNMALQDNESAYGAGDIVLLSYWLSSLQFLHFYFSKSNIYKHFPQFLQEIINLIQSLIATLSFSINSRLNLLVDQCILNFTSLIDVSNTLYAKDWNLFKKNKSHPNNYDDILATLYPPTQEELMKPSPIKYTQVLGALDYVLKIHKVDNLFRMQTYSQVFYYINCVIFNSIISLSRYCTRSKAVQIRLNLSSIEDWLRSHNFQCQRPEHIGGLQKLIRGTNMGQEEVQTSQELHNLLIDTNPLLPKKNPQCLEFYYDSLFHVCKYQLQPTIELLQWLQCMSSLSTEESLINTINQFDSINYYQLLKVSNKLYKYEVHEPRLPKPLVSFIKSLVNERGEEQVANCLQHYMTQSTFLSKERFILLNPNYIYGVALPNLTELISNYGSGIGGTHILRGKKYQPSLPIKIIDDIDEILVENRSMEEKDEYTQATPDDYSESEDLGEVGEGTEQESKNPVKERSSYKDDGLKGDELFKHVQKPYSLAHREWGDSKNDDFETNPW</sequence>
<feature type="compositionally biased region" description="Basic and acidic residues" evidence="2">
    <location>
        <begin position="256"/>
        <end position="268"/>
    </location>
</feature>
<dbReference type="VEuPathDB" id="FungiDB:LELG_01788"/>
<dbReference type="PANTHER" id="PTHR16027:SF6">
    <property type="entry name" value="DILUTE DOMAIN-CONTAINING PROTEIN"/>
    <property type="match status" value="1"/>
</dbReference>
<dbReference type="InterPro" id="IPR002710">
    <property type="entry name" value="Dilute_dom"/>
</dbReference>
<dbReference type="InterPro" id="IPR037986">
    <property type="entry name" value="Myo5p-like_CBD_DIL"/>
</dbReference>
<feature type="region of interest" description="Disordered" evidence="2">
    <location>
        <begin position="49"/>
        <end position="77"/>
    </location>
</feature>
<evidence type="ECO:0000256" key="2">
    <source>
        <dbReference type="SAM" id="MobiDB-lite"/>
    </source>
</evidence>
<evidence type="ECO:0000256" key="1">
    <source>
        <dbReference type="PROSITE-ProRule" id="PRU00023"/>
    </source>
</evidence>
<reference evidence="4 5" key="1">
    <citation type="journal article" date="2009" name="Nature">
        <title>Evolution of pathogenicity and sexual reproduction in eight Candida genomes.</title>
        <authorList>
            <person name="Butler G."/>
            <person name="Rasmussen M.D."/>
            <person name="Lin M.F."/>
            <person name="Santos M.A."/>
            <person name="Sakthikumar S."/>
            <person name="Munro C.A."/>
            <person name="Rheinbay E."/>
            <person name="Grabherr M."/>
            <person name="Forche A."/>
            <person name="Reedy J.L."/>
            <person name="Agrafioti I."/>
            <person name="Arnaud M.B."/>
            <person name="Bates S."/>
            <person name="Brown A.J."/>
            <person name="Brunke S."/>
            <person name="Costanzo M.C."/>
            <person name="Fitzpatrick D.A."/>
            <person name="de Groot P.W."/>
            <person name="Harris D."/>
            <person name="Hoyer L.L."/>
            <person name="Hube B."/>
            <person name="Klis F.M."/>
            <person name="Kodira C."/>
            <person name="Lennard N."/>
            <person name="Logue M.E."/>
            <person name="Martin R."/>
            <person name="Neiman A.M."/>
            <person name="Nikolaou E."/>
            <person name="Quail M.A."/>
            <person name="Quinn J."/>
            <person name="Santos M.C."/>
            <person name="Schmitzberger F.F."/>
            <person name="Sherlock G."/>
            <person name="Shah P."/>
            <person name="Silverstein K.A."/>
            <person name="Skrzypek M.S."/>
            <person name="Soll D."/>
            <person name="Staggs R."/>
            <person name="Stansfield I."/>
            <person name="Stumpf M.P."/>
            <person name="Sudbery P.E."/>
            <person name="Srikantha T."/>
            <person name="Zeng Q."/>
            <person name="Berman J."/>
            <person name="Berriman M."/>
            <person name="Heitman J."/>
            <person name="Gow N.A."/>
            <person name="Lorenz M.C."/>
            <person name="Birren B.W."/>
            <person name="Kellis M."/>
            <person name="Cuomo C.A."/>
        </authorList>
    </citation>
    <scope>NUCLEOTIDE SEQUENCE [LARGE SCALE GENOMIC DNA]</scope>
    <source>
        <strain evidence="5">ATCC 11503 / BCRC 21390 / CBS 2605 / JCM 1781 / NBRC 1676 / NRRL YB-4239</strain>
    </source>
</reference>
<dbReference type="InParanoid" id="A5DWQ1"/>
<dbReference type="PROSITE" id="PS50088">
    <property type="entry name" value="ANK_REPEAT"/>
    <property type="match status" value="1"/>
</dbReference>
<dbReference type="HOGENOM" id="CLU_019651_0_0_1"/>
<evidence type="ECO:0000259" key="3">
    <source>
        <dbReference type="PROSITE" id="PS51126"/>
    </source>
</evidence>
<feature type="region of interest" description="Disordered" evidence="2">
    <location>
        <begin position="794"/>
        <end position="845"/>
    </location>
</feature>
<keyword evidence="1" id="KW-0040">ANK repeat</keyword>
<dbReference type="Pfam" id="PF12796">
    <property type="entry name" value="Ank_2"/>
    <property type="match status" value="1"/>
</dbReference>
<dbReference type="FunCoup" id="A5DWQ1">
    <property type="interactions" value="17"/>
</dbReference>
<accession>A5DWQ1</accession>
<evidence type="ECO:0000313" key="4">
    <source>
        <dbReference type="EMBL" id="EDK43609.1"/>
    </source>
</evidence>
<dbReference type="InterPro" id="IPR002110">
    <property type="entry name" value="Ankyrin_rpt"/>
</dbReference>
<dbReference type="InterPro" id="IPR052072">
    <property type="entry name" value="Vascular_dev_regulator"/>
</dbReference>
<dbReference type="PROSITE" id="PS51126">
    <property type="entry name" value="DILUTE"/>
    <property type="match status" value="1"/>
</dbReference>
<dbReference type="Gene3D" id="1.25.40.20">
    <property type="entry name" value="Ankyrin repeat-containing domain"/>
    <property type="match status" value="1"/>
</dbReference>
<feature type="compositionally biased region" description="Basic and acidic residues" evidence="2">
    <location>
        <begin position="825"/>
        <end position="845"/>
    </location>
</feature>
<feature type="domain" description="Dilute" evidence="3">
    <location>
        <begin position="392"/>
        <end position="711"/>
    </location>
</feature>
<dbReference type="OrthoDB" id="426293at2759"/>
<keyword evidence="5" id="KW-1185">Reference proteome</keyword>
<dbReference type="GO" id="GO:0051020">
    <property type="term" value="F:GTPase binding"/>
    <property type="evidence" value="ECO:0007669"/>
    <property type="project" value="TreeGrafter"/>
</dbReference>
<feature type="compositionally biased region" description="Acidic residues" evidence="2">
    <location>
        <begin position="809"/>
        <end position="824"/>
    </location>
</feature>
<proteinExistence type="predicted"/>
<protein>
    <recommendedName>
        <fullName evidence="3">Dilute domain-containing protein</fullName>
    </recommendedName>
</protein>
<evidence type="ECO:0000313" key="5">
    <source>
        <dbReference type="Proteomes" id="UP000001996"/>
    </source>
</evidence>
<name>A5DWQ1_LODEL</name>
<dbReference type="OMA" id="YAKDWNL"/>
<dbReference type="EMBL" id="CH981525">
    <property type="protein sequence ID" value="EDK43609.1"/>
    <property type="molecule type" value="Genomic_DNA"/>
</dbReference>
<dbReference type="SMART" id="SM00248">
    <property type="entry name" value="ANK"/>
    <property type="match status" value="2"/>
</dbReference>
<dbReference type="SUPFAM" id="SSF48403">
    <property type="entry name" value="Ankyrin repeat"/>
    <property type="match status" value="1"/>
</dbReference>
<gene>
    <name evidence="4" type="ORF">LELG_01788</name>
</gene>
<dbReference type="Pfam" id="PF01843">
    <property type="entry name" value="DIL"/>
    <property type="match status" value="1"/>
</dbReference>
<dbReference type="STRING" id="379508.A5DWQ1"/>
<dbReference type="PANTHER" id="PTHR16027">
    <property type="entry name" value="DILUTE DOMAIN-CONTAINING PROTEIN YPR089W"/>
    <property type="match status" value="1"/>
</dbReference>
<organism evidence="4 5">
    <name type="scientific">Lodderomyces elongisporus (strain ATCC 11503 / CBS 2605 / JCM 1781 / NBRC 1676 / NRRL YB-4239)</name>
    <name type="common">Yeast</name>
    <name type="synonym">Saccharomyces elongisporus</name>
    <dbReference type="NCBI Taxonomy" id="379508"/>
    <lineage>
        <taxon>Eukaryota</taxon>
        <taxon>Fungi</taxon>
        <taxon>Dikarya</taxon>
        <taxon>Ascomycota</taxon>
        <taxon>Saccharomycotina</taxon>
        <taxon>Pichiomycetes</taxon>
        <taxon>Debaryomycetaceae</taxon>
        <taxon>Candida/Lodderomyces clade</taxon>
        <taxon>Lodderomyces</taxon>
    </lineage>
</organism>
<dbReference type="AlphaFoldDB" id="A5DWQ1"/>
<feature type="region of interest" description="Disordered" evidence="2">
    <location>
        <begin position="250"/>
        <end position="275"/>
    </location>
</feature>
<dbReference type="SMART" id="SM01132">
    <property type="entry name" value="DIL"/>
    <property type="match status" value="1"/>
</dbReference>
<dbReference type="Proteomes" id="UP000001996">
    <property type="component" value="Unassembled WGS sequence"/>
</dbReference>
<dbReference type="InterPro" id="IPR036770">
    <property type="entry name" value="Ankyrin_rpt-contain_sf"/>
</dbReference>
<feature type="repeat" description="ANK" evidence="1">
    <location>
        <begin position="153"/>
        <end position="185"/>
    </location>
</feature>
<dbReference type="CDD" id="cd15473">
    <property type="entry name" value="Myo5p-like_CBD_DIL_ANK"/>
    <property type="match status" value="1"/>
</dbReference>
<dbReference type="KEGG" id="lel:PVL30_001763"/>
<dbReference type="eggNOG" id="ENOG502QRMC">
    <property type="taxonomic scope" value="Eukaryota"/>
</dbReference>